<evidence type="ECO:0000313" key="3">
    <source>
        <dbReference type="Proteomes" id="UP000634455"/>
    </source>
</evidence>
<dbReference type="Proteomes" id="UP000634455">
    <property type="component" value="Unassembled WGS sequence"/>
</dbReference>
<gene>
    <name evidence="2" type="ORF">GCM10008927_01990</name>
</gene>
<dbReference type="EMBL" id="BMZF01000001">
    <property type="protein sequence ID" value="GHA41266.1"/>
    <property type="molecule type" value="Genomic_DNA"/>
</dbReference>
<evidence type="ECO:0000313" key="2">
    <source>
        <dbReference type="EMBL" id="GHA41266.1"/>
    </source>
</evidence>
<name>A0ABQ3CSU0_9RHOB</name>
<dbReference type="RefSeq" id="WP_189638712.1">
    <property type="nucleotide sequence ID" value="NZ_BMZF01000001.1"/>
</dbReference>
<feature type="transmembrane region" description="Helical" evidence="1">
    <location>
        <begin position="423"/>
        <end position="440"/>
    </location>
</feature>
<evidence type="ECO:0000256" key="1">
    <source>
        <dbReference type="SAM" id="Phobius"/>
    </source>
</evidence>
<keyword evidence="1" id="KW-0812">Transmembrane</keyword>
<keyword evidence="3" id="KW-1185">Reference proteome</keyword>
<keyword evidence="1" id="KW-1133">Transmembrane helix</keyword>
<comment type="caution">
    <text evidence="2">The sequence shown here is derived from an EMBL/GenBank/DDBJ whole genome shotgun (WGS) entry which is preliminary data.</text>
</comment>
<proteinExistence type="predicted"/>
<protein>
    <submittedName>
        <fullName evidence="2">Uncharacterized protein</fullName>
    </submittedName>
</protein>
<reference evidence="3" key="1">
    <citation type="journal article" date="2019" name="Int. J. Syst. Evol. Microbiol.">
        <title>The Global Catalogue of Microorganisms (GCM) 10K type strain sequencing project: providing services to taxonomists for standard genome sequencing and annotation.</title>
        <authorList>
            <consortium name="The Broad Institute Genomics Platform"/>
            <consortium name="The Broad Institute Genome Sequencing Center for Infectious Disease"/>
            <person name="Wu L."/>
            <person name="Ma J."/>
        </authorList>
    </citation>
    <scope>NUCLEOTIDE SEQUENCE [LARGE SCALE GENOMIC DNA]</scope>
    <source>
        <strain evidence="3">KCTC 32465</strain>
    </source>
</reference>
<organism evidence="2 3">
    <name type="scientific">Paramylibacter ulvae</name>
    <dbReference type="NCBI Taxonomy" id="1651968"/>
    <lineage>
        <taxon>Bacteria</taxon>
        <taxon>Pseudomonadati</taxon>
        <taxon>Pseudomonadota</taxon>
        <taxon>Alphaproteobacteria</taxon>
        <taxon>Rhodobacterales</taxon>
        <taxon>Paracoccaceae</taxon>
        <taxon>Paramylibacter</taxon>
    </lineage>
</organism>
<sequence length="445" mass="48820">MKLDPAIFAKSHDVSAACIFADGLPILDDDALIKSIVAAFPNQRFGQKYGGSATGNDLHFTIGDCFVKIALHNEKLAKNTFQEALNSPFNKSLAVDFETLIDAHKTHALIHVGTGAGVAPVLDDMPDDVLAMLQSIDKTDNSSGKETQDSYGFRLNLLLKVVAFVNHAHEPSLVHWMASQHLLTASGFEIATREKFPIFLFTHPKLFGSNDPETGKQLIGARFMNSEKFIGKNLVFEQSPLGLKPLLELSLMFMQYCRQLGTIPKHGESFGRSAHEVIHVYHQDKTSTDPFGAVHLRVTRHADLPDDYVPVEPTAPDVTESQDMSEMALVTAEVGVNVDGTAKRKITMSDAPKSYPDFDRAEDELRSLFRNIDDGNGTTTQTIDEVSDNDTAKKGGFLSGLFAKKEKPAPEPSKGVMAHVHKFFTLLLLLMAAVLAYLMIPQLLG</sequence>
<accession>A0ABQ3CSU0</accession>
<keyword evidence="1" id="KW-0472">Membrane</keyword>